<dbReference type="AlphaFoldDB" id="A0A9D1PNC2"/>
<dbReference type="Proteomes" id="UP000823937">
    <property type="component" value="Unassembled WGS sequence"/>
</dbReference>
<dbReference type="SUPFAM" id="SSF53850">
    <property type="entry name" value="Periplasmic binding protein-like II"/>
    <property type="match status" value="2"/>
</dbReference>
<feature type="domain" description="ABC-type glycine betaine transport system substrate-binding" evidence="5">
    <location>
        <begin position="30"/>
        <end position="176"/>
    </location>
</feature>
<feature type="domain" description="ABC-type glycine betaine transport system substrate-binding" evidence="5">
    <location>
        <begin position="195"/>
        <end position="296"/>
    </location>
</feature>
<dbReference type="InterPro" id="IPR007210">
    <property type="entry name" value="ABC_Gly_betaine_transp_sub-bd"/>
</dbReference>
<accession>A0A9D1PNC2</accession>
<evidence type="ECO:0000256" key="2">
    <source>
        <dbReference type="ARBA" id="ARBA00022448"/>
    </source>
</evidence>
<dbReference type="GO" id="GO:0015226">
    <property type="term" value="F:carnitine transmembrane transporter activity"/>
    <property type="evidence" value="ECO:0007669"/>
    <property type="project" value="TreeGrafter"/>
</dbReference>
<protein>
    <submittedName>
        <fullName evidence="6">Glycine/betaine ABC transporter</fullName>
    </submittedName>
</protein>
<organism evidence="6 7">
    <name type="scientific">Candidatus Pseudogracilibacillus intestinigallinarum</name>
    <dbReference type="NCBI Taxonomy" id="2838742"/>
    <lineage>
        <taxon>Bacteria</taxon>
        <taxon>Bacillati</taxon>
        <taxon>Bacillota</taxon>
        <taxon>Bacilli</taxon>
        <taxon>Bacillales</taxon>
        <taxon>Bacillaceae</taxon>
        <taxon>Pseudogracilibacillus</taxon>
    </lineage>
</organism>
<dbReference type="EMBL" id="DXHX01000159">
    <property type="protein sequence ID" value="HIV75616.1"/>
    <property type="molecule type" value="Genomic_DNA"/>
</dbReference>
<reference evidence="6" key="2">
    <citation type="submission" date="2021-04" db="EMBL/GenBank/DDBJ databases">
        <authorList>
            <person name="Gilroy R."/>
        </authorList>
    </citation>
    <scope>NUCLEOTIDE SEQUENCE</scope>
    <source>
        <strain evidence="6">CHK169-2315</strain>
    </source>
</reference>
<dbReference type="PANTHER" id="PTHR47737:SF1">
    <property type="entry name" value="GLYCINE BETAINE_PROLINE BETAINE TRANSPORT SYSTEM PERMEASE PROTEIN PROW"/>
    <property type="match status" value="1"/>
</dbReference>
<evidence type="ECO:0000256" key="3">
    <source>
        <dbReference type="ARBA" id="ARBA00022475"/>
    </source>
</evidence>
<gene>
    <name evidence="6" type="ORF">H9895_11130</name>
</gene>
<dbReference type="PANTHER" id="PTHR47737">
    <property type="entry name" value="GLYCINE BETAINE/PROLINE BETAINE TRANSPORT SYSTEM PERMEASE PROTEIN PROW"/>
    <property type="match status" value="1"/>
</dbReference>
<comment type="subcellular location">
    <subcellularLocation>
        <location evidence="1">Cell membrane</location>
    </subcellularLocation>
</comment>
<keyword evidence="3" id="KW-1003">Cell membrane</keyword>
<reference evidence="6" key="1">
    <citation type="journal article" date="2021" name="PeerJ">
        <title>Extensive microbial diversity within the chicken gut microbiome revealed by metagenomics and culture.</title>
        <authorList>
            <person name="Gilroy R."/>
            <person name="Ravi A."/>
            <person name="Getino M."/>
            <person name="Pursley I."/>
            <person name="Horton D.L."/>
            <person name="Alikhan N.F."/>
            <person name="Baker D."/>
            <person name="Gharbi K."/>
            <person name="Hall N."/>
            <person name="Watson M."/>
            <person name="Adriaenssens E.M."/>
            <person name="Foster-Nyarko E."/>
            <person name="Jarju S."/>
            <person name="Secka A."/>
            <person name="Antonio M."/>
            <person name="Oren A."/>
            <person name="Chaudhuri R.R."/>
            <person name="La Ragione R."/>
            <person name="Hildebrand F."/>
            <person name="Pallen M.J."/>
        </authorList>
    </citation>
    <scope>NUCLEOTIDE SEQUENCE</scope>
    <source>
        <strain evidence="6">CHK169-2315</strain>
    </source>
</reference>
<proteinExistence type="predicted"/>
<evidence type="ECO:0000259" key="5">
    <source>
        <dbReference type="Pfam" id="PF04069"/>
    </source>
</evidence>
<sequence>MHNWRRLSFIISSILFSLFLFGCSNEKENDVSLSERVDYTITGIEAGAGISNKTELAIEEYDSLAGWDVEFSSTAAMMAALESAYKNEEPIIITGWNPHWMFVKYDDLIYLDDPLGIYGEEEDIHTLTRLGLEEDEPEAFAFFEQFAWDIEDMETILYEAEETGEEVEVVAEKWVKDNEEKVAKWMEGVDGTGVEIELASNPWDSERASAGVAKAAMEQVGFKVNVTPLDSAVLFESIANGDADATVGVWLPVTTKEYYDKHEKNLVDLGPNLSGAKIGLAVPSYMDINSIEDLEAK</sequence>
<dbReference type="PROSITE" id="PS51257">
    <property type="entry name" value="PROKAR_LIPOPROTEIN"/>
    <property type="match status" value="1"/>
</dbReference>
<dbReference type="GO" id="GO:0015871">
    <property type="term" value="P:choline transport"/>
    <property type="evidence" value="ECO:0007669"/>
    <property type="project" value="TreeGrafter"/>
</dbReference>
<keyword evidence="4" id="KW-0472">Membrane</keyword>
<comment type="caution">
    <text evidence="6">The sequence shown here is derived from an EMBL/GenBank/DDBJ whole genome shotgun (WGS) entry which is preliminary data.</text>
</comment>
<dbReference type="Gene3D" id="3.40.190.100">
    <property type="entry name" value="Glycine betaine-binding periplasmic protein, domain 2"/>
    <property type="match status" value="1"/>
</dbReference>
<dbReference type="GO" id="GO:0005275">
    <property type="term" value="F:amine transmembrane transporter activity"/>
    <property type="evidence" value="ECO:0007669"/>
    <property type="project" value="TreeGrafter"/>
</dbReference>
<evidence type="ECO:0000256" key="4">
    <source>
        <dbReference type="ARBA" id="ARBA00023136"/>
    </source>
</evidence>
<dbReference type="GO" id="GO:0043190">
    <property type="term" value="C:ATP-binding cassette (ABC) transporter complex"/>
    <property type="evidence" value="ECO:0007669"/>
    <property type="project" value="InterPro"/>
</dbReference>
<dbReference type="GO" id="GO:0031460">
    <property type="term" value="P:glycine betaine transport"/>
    <property type="evidence" value="ECO:0007669"/>
    <property type="project" value="TreeGrafter"/>
</dbReference>
<keyword evidence="2" id="KW-0813">Transport</keyword>
<evidence type="ECO:0000256" key="1">
    <source>
        <dbReference type="ARBA" id="ARBA00004236"/>
    </source>
</evidence>
<evidence type="ECO:0000313" key="6">
    <source>
        <dbReference type="EMBL" id="HIV75616.1"/>
    </source>
</evidence>
<dbReference type="Gene3D" id="3.10.105.10">
    <property type="entry name" value="Dipeptide-binding Protein, Domain 3"/>
    <property type="match status" value="1"/>
</dbReference>
<evidence type="ECO:0000313" key="7">
    <source>
        <dbReference type="Proteomes" id="UP000823937"/>
    </source>
</evidence>
<dbReference type="Pfam" id="PF04069">
    <property type="entry name" value="OpuAC"/>
    <property type="match status" value="2"/>
</dbReference>
<name>A0A9D1PNC2_9BACI</name>